<protein>
    <submittedName>
        <fullName evidence="1">Uncharacterized protein</fullName>
    </submittedName>
</protein>
<evidence type="ECO:0000313" key="1">
    <source>
        <dbReference type="EMBL" id="DAF95621.1"/>
    </source>
</evidence>
<reference evidence="1" key="1">
    <citation type="journal article" date="2021" name="Proc. Natl. Acad. Sci. U.S.A.">
        <title>A Catalog of Tens of Thousands of Viruses from Human Metagenomes Reveals Hidden Associations with Chronic Diseases.</title>
        <authorList>
            <person name="Tisza M.J."/>
            <person name="Buck C.B."/>
        </authorList>
    </citation>
    <scope>NUCLEOTIDE SEQUENCE</scope>
    <source>
        <strain evidence="1">CtCo31</strain>
    </source>
</reference>
<sequence>MISAPPSSNGTGAYLRTKENQKVLFKDEILITTPEKLGSNSPGINTITGKNSEVTFDSCDILINHSFKQRRVTEGNVNFINTNVMVLPDNGRVNFTANKIEGMHLRVRRRSPSEQVFLYTNPGTVIRGLPGKPNLFEGLWCIELAKGVKLNDITFKNCGPNLLNWSAGNIGVRGLSLYDGTQK</sequence>
<proteinExistence type="predicted"/>
<name>A0A8S5UMB2_9CAUD</name>
<accession>A0A8S5UMB2</accession>
<organism evidence="1">
    <name type="scientific">Myoviridae sp. ctCo31</name>
    <dbReference type="NCBI Taxonomy" id="2825053"/>
    <lineage>
        <taxon>Viruses</taxon>
        <taxon>Duplodnaviria</taxon>
        <taxon>Heunggongvirae</taxon>
        <taxon>Uroviricota</taxon>
        <taxon>Caudoviricetes</taxon>
    </lineage>
</organism>
<dbReference type="EMBL" id="BK016109">
    <property type="protein sequence ID" value="DAF95621.1"/>
    <property type="molecule type" value="Genomic_DNA"/>
</dbReference>